<dbReference type="InterPro" id="IPR035965">
    <property type="entry name" value="PAS-like_dom_sf"/>
</dbReference>
<dbReference type="CDD" id="cd00130">
    <property type="entry name" value="PAS"/>
    <property type="match status" value="1"/>
</dbReference>
<dbReference type="InterPro" id="IPR029787">
    <property type="entry name" value="Nucleotide_cyclase"/>
</dbReference>
<feature type="domain" description="CHASE" evidence="5">
    <location>
        <begin position="145"/>
        <end position="247"/>
    </location>
</feature>
<comment type="subcellular location">
    <subcellularLocation>
        <location evidence="1">Membrane</location>
    </subcellularLocation>
</comment>
<protein>
    <submittedName>
        <fullName evidence="8">Cyclic di-GMP phosphodiesterase PdeB</fullName>
        <ecNumber evidence="8">3.1.4.52</ecNumber>
    </submittedName>
</protein>
<keyword evidence="3" id="KW-1133">Transmembrane helix</keyword>
<dbReference type="NCBIfam" id="TIGR00254">
    <property type="entry name" value="GGDEF"/>
    <property type="match status" value="1"/>
</dbReference>
<dbReference type="SUPFAM" id="SSF55073">
    <property type="entry name" value="Nucleotide cyclase"/>
    <property type="match status" value="1"/>
</dbReference>
<dbReference type="PANTHER" id="PTHR44757">
    <property type="entry name" value="DIGUANYLATE CYCLASE DGCP"/>
    <property type="match status" value="1"/>
</dbReference>
<evidence type="ECO:0000256" key="2">
    <source>
        <dbReference type="ARBA" id="ARBA00022692"/>
    </source>
</evidence>
<evidence type="ECO:0000259" key="5">
    <source>
        <dbReference type="PROSITE" id="PS50839"/>
    </source>
</evidence>
<dbReference type="InterPro" id="IPR013767">
    <property type="entry name" value="PAS_fold"/>
</dbReference>
<name>A0A2Z2NVU8_9GAMM</name>
<dbReference type="GO" id="GO:0071111">
    <property type="term" value="F:cyclic-guanylate-specific phosphodiesterase activity"/>
    <property type="evidence" value="ECO:0007669"/>
    <property type="project" value="UniProtKB-EC"/>
</dbReference>
<dbReference type="Pfam" id="PF00989">
    <property type="entry name" value="PAS"/>
    <property type="match status" value="1"/>
</dbReference>
<dbReference type="InterPro" id="IPR043128">
    <property type="entry name" value="Rev_trsase/Diguanyl_cyclase"/>
</dbReference>
<dbReference type="SMART" id="SM00267">
    <property type="entry name" value="GGDEF"/>
    <property type="match status" value="1"/>
</dbReference>
<evidence type="ECO:0000256" key="4">
    <source>
        <dbReference type="ARBA" id="ARBA00023136"/>
    </source>
</evidence>
<dbReference type="EMBL" id="CP018632">
    <property type="protein sequence ID" value="ASJ75469.1"/>
    <property type="molecule type" value="Genomic_DNA"/>
</dbReference>
<evidence type="ECO:0000256" key="3">
    <source>
        <dbReference type="ARBA" id="ARBA00022989"/>
    </source>
</evidence>
<dbReference type="Pfam" id="PF03924">
    <property type="entry name" value="CHASE"/>
    <property type="match status" value="1"/>
</dbReference>
<dbReference type="GO" id="GO:0016020">
    <property type="term" value="C:membrane"/>
    <property type="evidence" value="ECO:0007669"/>
    <property type="project" value="UniProtKB-SubCell"/>
</dbReference>
<dbReference type="PROSITE" id="PS50883">
    <property type="entry name" value="EAL"/>
    <property type="match status" value="1"/>
</dbReference>
<evidence type="ECO:0000256" key="1">
    <source>
        <dbReference type="ARBA" id="ARBA00004370"/>
    </source>
</evidence>
<keyword evidence="2" id="KW-0812">Transmembrane</keyword>
<feature type="domain" description="EAL" evidence="6">
    <location>
        <begin position="658"/>
        <end position="920"/>
    </location>
</feature>
<dbReference type="InterPro" id="IPR035919">
    <property type="entry name" value="EAL_sf"/>
</dbReference>
<dbReference type="OrthoDB" id="9787514at2"/>
<dbReference type="InterPro" id="IPR000160">
    <property type="entry name" value="GGDEF_dom"/>
</dbReference>
<organism evidence="8 9">
    <name type="scientific">Granulosicoccus antarcticus IMCC3135</name>
    <dbReference type="NCBI Taxonomy" id="1192854"/>
    <lineage>
        <taxon>Bacteria</taxon>
        <taxon>Pseudomonadati</taxon>
        <taxon>Pseudomonadota</taxon>
        <taxon>Gammaproteobacteria</taxon>
        <taxon>Chromatiales</taxon>
        <taxon>Granulosicoccaceae</taxon>
        <taxon>Granulosicoccus</taxon>
    </lineage>
</organism>
<sequence>MRSQAFNPRTLRWIKVALCGALLIPALLLTAHSINGLQQKEIAAERMRTAAYEISEKVGGIRTLMASLVGLYQASGQLDDQALMLFSKQIMEHADHVTSIARYEHIINSERRQFEKNLSETGIFNFEIGHMDSLGKRTIRRSAYQYHPITMLEPLRPDNARLIGADLASLEGLGKTLDFIARRNESLLTTFPDAWPYGRQMVFFRPVYLGQQIPATESERRRQAAGGFWITVDVEKFLGKIADRLSDFDISVQITQGDSTRLLFEQKAEVASPLYLRSLYPRQQFVEKWESDTSTLIISYQTQIGYSGYILCLSLASIMALMLVISQLYAQRRQRLIREQERQNDHDALFEIREMAEKTLNAVQDAIITLDADLCVSHINPAAVIQFNAKPSATIGKPLDQVVRFQMADERESLFDLEAALQNLSHNSRGEFDIVPIGHSHADFILNLTLSSSRNPNGDASGHVMVMRNVSQEYRLTAKLAYQANHDALTGCSNRYHFEQTLAGLIDELPFNDCQHALCYIDLDQFKVVNDSCGHRAGDRLLAELSEQLRPLVRNEDILSRLGGDEFGLLMIDVSPELANQIANRLFEFFQTHTFRHENKVFAVRACISVVQIDSDCDNMKDVLAAADIACFTAKDSGRNRLNVYSTTDVAINERSAELSWLPRLQNALQNDDFMLYLQPVASIALLADDPTVASSIQHFEFLLRMKGPGGEVLAPWQFIRAAERYDLMRQVDRWVIRNSLRTVAELKGGPGGTCSYSINLSGQSAADPTLKTFIQEQYDNYQITPSQIWFELTETAAISHISVANELFQSIRAMGSLIALDDFGSGLSSLGYLKNMPIDIIKIDGQFVREIAKNKIDRQMVLSIQQLGNVMGIKTVAEYVEDQDILDELIKIGIDYAQGYRIGEPAPVATSLRDIFGDQRAA</sequence>
<dbReference type="Gene3D" id="3.30.450.350">
    <property type="entry name" value="CHASE domain"/>
    <property type="match status" value="1"/>
</dbReference>
<keyword evidence="9" id="KW-1185">Reference proteome</keyword>
<dbReference type="GO" id="GO:0006355">
    <property type="term" value="P:regulation of DNA-templated transcription"/>
    <property type="evidence" value="ECO:0007669"/>
    <property type="project" value="InterPro"/>
</dbReference>
<dbReference type="Pfam" id="PF00990">
    <property type="entry name" value="GGDEF"/>
    <property type="match status" value="1"/>
</dbReference>
<feature type="domain" description="GGDEF" evidence="7">
    <location>
        <begin position="514"/>
        <end position="647"/>
    </location>
</feature>
<dbReference type="PANTHER" id="PTHR44757:SF4">
    <property type="entry name" value="DIGUANYLATE CYCLASE DGCE-RELATED"/>
    <property type="match status" value="1"/>
</dbReference>
<dbReference type="PROSITE" id="PS50839">
    <property type="entry name" value="CHASE"/>
    <property type="match status" value="1"/>
</dbReference>
<evidence type="ECO:0000259" key="7">
    <source>
        <dbReference type="PROSITE" id="PS50887"/>
    </source>
</evidence>
<dbReference type="SMART" id="SM00052">
    <property type="entry name" value="EAL"/>
    <property type="match status" value="1"/>
</dbReference>
<dbReference type="PROSITE" id="PS50887">
    <property type="entry name" value="GGDEF"/>
    <property type="match status" value="1"/>
</dbReference>
<dbReference type="Gene3D" id="3.20.20.450">
    <property type="entry name" value="EAL domain"/>
    <property type="match status" value="1"/>
</dbReference>
<gene>
    <name evidence="8" type="primary">pdeB_5</name>
    <name evidence="8" type="ORF">IMCC3135_27070</name>
</gene>
<dbReference type="SMART" id="SM01079">
    <property type="entry name" value="CHASE"/>
    <property type="match status" value="1"/>
</dbReference>
<evidence type="ECO:0000313" key="8">
    <source>
        <dbReference type="EMBL" id="ASJ75469.1"/>
    </source>
</evidence>
<evidence type="ECO:0000259" key="6">
    <source>
        <dbReference type="PROSITE" id="PS50883"/>
    </source>
</evidence>
<dbReference type="KEGG" id="gai:IMCC3135_27070"/>
<dbReference type="AlphaFoldDB" id="A0A2Z2NVU8"/>
<keyword evidence="8" id="KW-0378">Hydrolase</keyword>
<dbReference type="SUPFAM" id="SSF141868">
    <property type="entry name" value="EAL domain-like"/>
    <property type="match status" value="1"/>
</dbReference>
<dbReference type="GO" id="GO:0007165">
    <property type="term" value="P:signal transduction"/>
    <property type="evidence" value="ECO:0007669"/>
    <property type="project" value="UniProtKB-ARBA"/>
</dbReference>
<reference evidence="8 9" key="1">
    <citation type="submission" date="2016-12" db="EMBL/GenBank/DDBJ databases">
        <authorList>
            <person name="Song W.-J."/>
            <person name="Kurnit D.M."/>
        </authorList>
    </citation>
    <scope>NUCLEOTIDE SEQUENCE [LARGE SCALE GENOMIC DNA]</scope>
    <source>
        <strain evidence="8 9">IMCC3135</strain>
    </source>
</reference>
<dbReference type="InterPro" id="IPR042240">
    <property type="entry name" value="CHASE_sf"/>
</dbReference>
<accession>A0A2Z2NVU8</accession>
<dbReference type="CDD" id="cd01948">
    <property type="entry name" value="EAL"/>
    <property type="match status" value="1"/>
</dbReference>
<dbReference type="Gene3D" id="3.30.450.20">
    <property type="entry name" value="PAS domain"/>
    <property type="match status" value="1"/>
</dbReference>
<dbReference type="SMART" id="SM00091">
    <property type="entry name" value="PAS"/>
    <property type="match status" value="1"/>
</dbReference>
<dbReference type="InterPro" id="IPR006189">
    <property type="entry name" value="CHASE_dom"/>
</dbReference>
<dbReference type="CDD" id="cd01949">
    <property type="entry name" value="GGDEF"/>
    <property type="match status" value="1"/>
</dbReference>
<dbReference type="EC" id="3.1.4.52" evidence="8"/>
<evidence type="ECO:0000313" key="9">
    <source>
        <dbReference type="Proteomes" id="UP000250079"/>
    </source>
</evidence>
<dbReference type="InterPro" id="IPR001633">
    <property type="entry name" value="EAL_dom"/>
</dbReference>
<dbReference type="InterPro" id="IPR000014">
    <property type="entry name" value="PAS"/>
</dbReference>
<dbReference type="SUPFAM" id="SSF55785">
    <property type="entry name" value="PYP-like sensor domain (PAS domain)"/>
    <property type="match status" value="1"/>
</dbReference>
<dbReference type="RefSeq" id="WP_088920385.1">
    <property type="nucleotide sequence ID" value="NZ_CP018632.1"/>
</dbReference>
<dbReference type="Gene3D" id="3.30.70.270">
    <property type="match status" value="1"/>
</dbReference>
<dbReference type="Pfam" id="PF00563">
    <property type="entry name" value="EAL"/>
    <property type="match status" value="1"/>
</dbReference>
<dbReference type="Proteomes" id="UP000250079">
    <property type="component" value="Chromosome"/>
</dbReference>
<proteinExistence type="predicted"/>
<keyword evidence="4" id="KW-0472">Membrane</keyword>
<dbReference type="InterPro" id="IPR052155">
    <property type="entry name" value="Biofilm_reg_signaling"/>
</dbReference>